<proteinExistence type="predicted"/>
<dbReference type="AlphaFoldDB" id="A0AAV4BZS0"/>
<evidence type="ECO:0000313" key="1">
    <source>
        <dbReference type="EMBL" id="GFO24616.1"/>
    </source>
</evidence>
<gene>
    <name evidence="1" type="ORF">PoB_005112100</name>
</gene>
<reference evidence="1 2" key="1">
    <citation type="journal article" date="2021" name="Elife">
        <title>Chloroplast acquisition without the gene transfer in kleptoplastic sea slugs, Plakobranchus ocellatus.</title>
        <authorList>
            <person name="Maeda T."/>
            <person name="Takahashi S."/>
            <person name="Yoshida T."/>
            <person name="Shimamura S."/>
            <person name="Takaki Y."/>
            <person name="Nagai Y."/>
            <person name="Toyoda A."/>
            <person name="Suzuki Y."/>
            <person name="Arimoto A."/>
            <person name="Ishii H."/>
            <person name="Satoh N."/>
            <person name="Nishiyama T."/>
            <person name="Hasebe M."/>
            <person name="Maruyama T."/>
            <person name="Minagawa J."/>
            <person name="Obokata J."/>
            <person name="Shigenobu S."/>
        </authorList>
    </citation>
    <scope>NUCLEOTIDE SEQUENCE [LARGE SCALE GENOMIC DNA]</scope>
</reference>
<evidence type="ECO:0000313" key="2">
    <source>
        <dbReference type="Proteomes" id="UP000735302"/>
    </source>
</evidence>
<protein>
    <submittedName>
        <fullName evidence="1">Uncharacterized protein</fullName>
    </submittedName>
</protein>
<keyword evidence="2" id="KW-1185">Reference proteome</keyword>
<dbReference type="EMBL" id="BLXT01005617">
    <property type="protein sequence ID" value="GFO24616.1"/>
    <property type="molecule type" value="Genomic_DNA"/>
</dbReference>
<dbReference type="Proteomes" id="UP000735302">
    <property type="component" value="Unassembled WGS sequence"/>
</dbReference>
<organism evidence="1 2">
    <name type="scientific">Plakobranchus ocellatus</name>
    <dbReference type="NCBI Taxonomy" id="259542"/>
    <lineage>
        <taxon>Eukaryota</taxon>
        <taxon>Metazoa</taxon>
        <taxon>Spiralia</taxon>
        <taxon>Lophotrochozoa</taxon>
        <taxon>Mollusca</taxon>
        <taxon>Gastropoda</taxon>
        <taxon>Heterobranchia</taxon>
        <taxon>Euthyneura</taxon>
        <taxon>Panpulmonata</taxon>
        <taxon>Sacoglossa</taxon>
        <taxon>Placobranchoidea</taxon>
        <taxon>Plakobranchidae</taxon>
        <taxon>Plakobranchus</taxon>
    </lineage>
</organism>
<comment type="caution">
    <text evidence="1">The sequence shown here is derived from an EMBL/GenBank/DDBJ whole genome shotgun (WGS) entry which is preliminary data.</text>
</comment>
<sequence>MQQATRFHSIEAILGLAARDGGRPGSSRISSDEKASVQACFTEVIGDAASQQFSGTDKAHPVQGWVMKKLDWGDCESSELMDQDKR</sequence>
<accession>A0AAV4BZS0</accession>
<name>A0AAV4BZS0_9GAST</name>